<comment type="subcellular location">
    <subcellularLocation>
        <location evidence="1">Secreted</location>
    </subcellularLocation>
</comment>
<dbReference type="InterPro" id="IPR012674">
    <property type="entry name" value="Calycin"/>
</dbReference>
<proteinExistence type="inferred from homology"/>
<evidence type="ECO:0008006" key="8">
    <source>
        <dbReference type="Google" id="ProtNLM"/>
    </source>
</evidence>
<protein>
    <recommendedName>
        <fullName evidence="8">Lipocalin/cytosolic fatty-acid binding domain-containing protein</fullName>
    </recommendedName>
</protein>
<name>A0AAW1DMN3_9HEMI</name>
<evidence type="ECO:0000313" key="7">
    <source>
        <dbReference type="Proteomes" id="UP001461498"/>
    </source>
</evidence>
<gene>
    <name evidence="6" type="ORF">O3M35_005203</name>
</gene>
<keyword evidence="2" id="KW-0964">Secreted</keyword>
<accession>A0AAW1DMN3</accession>
<evidence type="ECO:0000256" key="4">
    <source>
        <dbReference type="ARBA" id="ARBA00034121"/>
    </source>
</evidence>
<dbReference type="Proteomes" id="UP001461498">
    <property type="component" value="Unassembled WGS sequence"/>
</dbReference>
<sequence length="206" mass="23755">MVKFLIAVCLLAIINSSTSIPFIKSYFPWKLGNCLTNANINMKDFNATEFFNGSWYELMSYGNYLYQQDGRCPSFQAVLTTDGKKFRQLWYEYEPITQKWLYFNGITELNNLKGSQFLVYFDFLGGLTGIYVPATVVNTDYENYAVMYSCVGAFGFKLEMSIVFTRVRGDERNRQEIKESIENAGLNYLEYIQANQEGCGPNEPRI</sequence>
<dbReference type="Gene3D" id="2.40.128.20">
    <property type="match status" value="1"/>
</dbReference>
<organism evidence="6 7">
    <name type="scientific">Rhynocoris fuscipes</name>
    <dbReference type="NCBI Taxonomy" id="488301"/>
    <lineage>
        <taxon>Eukaryota</taxon>
        <taxon>Metazoa</taxon>
        <taxon>Ecdysozoa</taxon>
        <taxon>Arthropoda</taxon>
        <taxon>Hexapoda</taxon>
        <taxon>Insecta</taxon>
        <taxon>Pterygota</taxon>
        <taxon>Neoptera</taxon>
        <taxon>Paraneoptera</taxon>
        <taxon>Hemiptera</taxon>
        <taxon>Heteroptera</taxon>
        <taxon>Panheteroptera</taxon>
        <taxon>Cimicomorpha</taxon>
        <taxon>Reduviidae</taxon>
        <taxon>Harpactorinae</taxon>
        <taxon>Harpactorini</taxon>
        <taxon>Rhynocoris</taxon>
    </lineage>
</organism>
<evidence type="ECO:0000256" key="1">
    <source>
        <dbReference type="ARBA" id="ARBA00004613"/>
    </source>
</evidence>
<dbReference type="Pfam" id="PF03973">
    <property type="entry name" value="Triabin"/>
    <property type="match status" value="1"/>
</dbReference>
<dbReference type="GO" id="GO:0005576">
    <property type="term" value="C:extracellular region"/>
    <property type="evidence" value="ECO:0007669"/>
    <property type="project" value="UniProtKB-SubCell"/>
</dbReference>
<evidence type="ECO:0000313" key="6">
    <source>
        <dbReference type="EMBL" id="KAK9510408.1"/>
    </source>
</evidence>
<evidence type="ECO:0000256" key="3">
    <source>
        <dbReference type="ARBA" id="ARBA00022729"/>
    </source>
</evidence>
<dbReference type="EMBL" id="JAPXFL010000002">
    <property type="protein sequence ID" value="KAK9510408.1"/>
    <property type="molecule type" value="Genomic_DNA"/>
</dbReference>
<feature type="chain" id="PRO_5043474983" description="Lipocalin/cytosolic fatty-acid binding domain-containing protein" evidence="5">
    <location>
        <begin position="20"/>
        <end position="206"/>
    </location>
</feature>
<dbReference type="AlphaFoldDB" id="A0AAW1DMN3"/>
<keyword evidence="3 5" id="KW-0732">Signal</keyword>
<keyword evidence="7" id="KW-1185">Reference proteome</keyword>
<feature type="signal peptide" evidence="5">
    <location>
        <begin position="1"/>
        <end position="19"/>
    </location>
</feature>
<dbReference type="SUPFAM" id="SSF50814">
    <property type="entry name" value="Lipocalins"/>
    <property type="match status" value="1"/>
</dbReference>
<evidence type="ECO:0000256" key="5">
    <source>
        <dbReference type="SAM" id="SignalP"/>
    </source>
</evidence>
<comment type="caution">
    <text evidence="6">The sequence shown here is derived from an EMBL/GenBank/DDBJ whole genome shotgun (WGS) entry which is preliminary data.</text>
</comment>
<reference evidence="6 7" key="1">
    <citation type="submission" date="2022-12" db="EMBL/GenBank/DDBJ databases">
        <title>Chromosome-level genome assembly of true bugs.</title>
        <authorList>
            <person name="Ma L."/>
            <person name="Li H."/>
        </authorList>
    </citation>
    <scope>NUCLEOTIDE SEQUENCE [LARGE SCALE GENOMIC DNA]</scope>
    <source>
        <strain evidence="6">Lab_2022b</strain>
    </source>
</reference>
<dbReference type="InterPro" id="IPR005657">
    <property type="entry name" value="Triabi/Procalin"/>
</dbReference>
<dbReference type="GO" id="GO:0030682">
    <property type="term" value="P:symbiont-mediated perturbation of host defenses"/>
    <property type="evidence" value="ECO:0007669"/>
    <property type="project" value="InterPro"/>
</dbReference>
<evidence type="ECO:0000256" key="2">
    <source>
        <dbReference type="ARBA" id="ARBA00022525"/>
    </source>
</evidence>
<dbReference type="CDD" id="cd00301">
    <property type="entry name" value="lipocalin_FABP"/>
    <property type="match status" value="1"/>
</dbReference>
<comment type="similarity">
    <text evidence="4">Belongs to the calycin superfamily. Triabin family.</text>
</comment>